<reference evidence="4" key="1">
    <citation type="submission" date="2020-05" db="EMBL/GenBank/DDBJ databases">
        <authorList>
            <person name="Chiriac C."/>
            <person name="Salcher M."/>
            <person name="Ghai R."/>
            <person name="Kavagutti S V."/>
        </authorList>
    </citation>
    <scope>NUCLEOTIDE SEQUENCE</scope>
</reference>
<feature type="domain" description="Fibronectin type-III" evidence="3">
    <location>
        <begin position="131"/>
        <end position="223"/>
    </location>
</feature>
<dbReference type="CDD" id="cd00063">
    <property type="entry name" value="FN3"/>
    <property type="match status" value="7"/>
</dbReference>
<evidence type="ECO:0000256" key="2">
    <source>
        <dbReference type="SAM" id="MobiDB-lite"/>
    </source>
</evidence>
<protein>
    <submittedName>
        <fullName evidence="4">Unannotated protein</fullName>
    </submittedName>
</protein>
<dbReference type="SUPFAM" id="SSF49265">
    <property type="entry name" value="Fibronectin type III"/>
    <property type="match status" value="5"/>
</dbReference>
<evidence type="ECO:0000256" key="1">
    <source>
        <dbReference type="ARBA" id="ARBA00022737"/>
    </source>
</evidence>
<evidence type="ECO:0000259" key="3">
    <source>
        <dbReference type="PROSITE" id="PS50853"/>
    </source>
</evidence>
<dbReference type="PANTHER" id="PTHR13817">
    <property type="entry name" value="TITIN"/>
    <property type="match status" value="1"/>
</dbReference>
<dbReference type="EMBL" id="CAFBLN010000012">
    <property type="protein sequence ID" value="CAB4864537.1"/>
    <property type="molecule type" value="Genomic_DNA"/>
</dbReference>
<dbReference type="PANTHER" id="PTHR13817:SF73">
    <property type="entry name" value="FIBRONECTIN TYPE-III DOMAIN-CONTAINING PROTEIN"/>
    <property type="match status" value="1"/>
</dbReference>
<feature type="compositionally biased region" description="Polar residues" evidence="2">
    <location>
        <begin position="302"/>
        <end position="316"/>
    </location>
</feature>
<dbReference type="SMART" id="SM00060">
    <property type="entry name" value="FN3"/>
    <property type="match status" value="7"/>
</dbReference>
<feature type="domain" description="Fibronectin type-III" evidence="3">
    <location>
        <begin position="224"/>
        <end position="320"/>
    </location>
</feature>
<keyword evidence="1" id="KW-0677">Repeat</keyword>
<dbReference type="InterPro" id="IPR013783">
    <property type="entry name" value="Ig-like_fold"/>
</dbReference>
<dbReference type="PRINTS" id="PR00014">
    <property type="entry name" value="FNTYPEIII"/>
</dbReference>
<evidence type="ECO:0000313" key="4">
    <source>
        <dbReference type="EMBL" id="CAB4864537.1"/>
    </source>
</evidence>
<proteinExistence type="predicted"/>
<sequence>MSHSYEFRPAGFTRWVAVIALFLAPTLTAMPAYADVFSPDAPTSVIVTPGDSQLIISWGPPDSDGGDTITAYTATATDGSSSSTCGWTTGTLACTISSLTNGTSYAVTVVATNSIGDSDNSATVNGTPNVVPGTPTLSSVVPGNQSLTVTWTAPSNDGTAITGYTATAVDGLSTLSCTVVLLTCTITGLVNGTEYTVTLVASNAAGPSTESDPLTGTPLSVPGAPTNVQVTRVFDGITVTWTAPTLNGGDVITDYTVTASPNDASGAVTCGWTTGDGALTCDLTGVSNTANYSVVVVATNSAGDSEGSTSASTNGYSAPGAPTISSITPGNTTLTLSITPGTSGGLSRTDYVYSLDNGVTFTSFATATGPFVITGLANGTTYRVSVAAVNDLDTGTFSSRVSGVPATVPSAPRWLHGVRGSATATLLWNPSASNGGSAITSYLVTDLHGHTCSTSSLTCTVTGLTNGVSYVFYVVANNSRGASAPSNSNLVNPATTPGAPGITTIVAGNRSIAVTFSPPVSNGGAVLGYYDYSVDGGAKWLSGQYRTKGSVLTITGLVNGTSYSVKIRARNTVGAGTASIATAAIPFSTPGEPVVRAVVTTSTTASVTFVAPVTGGRAITSYQYSLNNGTTWVTRSSGTTASPLVITGLVTKRFYSVRVRAVSSAGSGLSSPPFRFQTK</sequence>
<organism evidence="4">
    <name type="scientific">freshwater metagenome</name>
    <dbReference type="NCBI Taxonomy" id="449393"/>
    <lineage>
        <taxon>unclassified sequences</taxon>
        <taxon>metagenomes</taxon>
        <taxon>ecological metagenomes</taxon>
    </lineage>
</organism>
<accession>A0A6J7D112</accession>
<feature type="domain" description="Fibronectin type-III" evidence="3">
    <location>
        <begin position="38"/>
        <end position="130"/>
    </location>
</feature>
<dbReference type="Gene3D" id="2.60.40.10">
    <property type="entry name" value="Immunoglobulins"/>
    <property type="match status" value="7"/>
</dbReference>
<feature type="region of interest" description="Disordered" evidence="2">
    <location>
        <begin position="302"/>
        <end position="324"/>
    </location>
</feature>
<dbReference type="InterPro" id="IPR003961">
    <property type="entry name" value="FN3_dom"/>
</dbReference>
<dbReference type="AlphaFoldDB" id="A0A6J7D112"/>
<dbReference type="InterPro" id="IPR036116">
    <property type="entry name" value="FN3_sf"/>
</dbReference>
<feature type="domain" description="Fibronectin type-III" evidence="3">
    <location>
        <begin position="408"/>
        <end position="499"/>
    </location>
</feature>
<dbReference type="PROSITE" id="PS50853">
    <property type="entry name" value="FN3"/>
    <property type="match status" value="5"/>
</dbReference>
<dbReference type="Pfam" id="PF00041">
    <property type="entry name" value="fn3"/>
    <property type="match status" value="6"/>
</dbReference>
<gene>
    <name evidence="4" type="ORF">UFOPK3381_00448</name>
</gene>
<dbReference type="InterPro" id="IPR050964">
    <property type="entry name" value="Striated_Muscle_Regulatory"/>
</dbReference>
<name>A0A6J7D112_9ZZZZ</name>
<feature type="domain" description="Fibronectin type-III" evidence="3">
    <location>
        <begin position="589"/>
        <end position="679"/>
    </location>
</feature>